<dbReference type="OrthoDB" id="3540210at2759"/>
<evidence type="ECO:0000313" key="2">
    <source>
        <dbReference type="Proteomes" id="UP001140510"/>
    </source>
</evidence>
<keyword evidence="2" id="KW-1185">Reference proteome</keyword>
<gene>
    <name evidence="1" type="ORF">N0V91_001892</name>
</gene>
<protein>
    <submittedName>
        <fullName evidence="1">Uncharacterized protein</fullName>
    </submittedName>
</protein>
<proteinExistence type="predicted"/>
<sequence>MDGDDSYQVITPYLNQKAAENLAYAQQCYQLEEHERPDSCKITTIPTLPYKVDRNAACPFPAGLCKLSSDPERGGANYTRYYYGGGSFNYTFEVVNNPTWLTSEKEGDYQIMYVLFVPSSIPCDGYVVGPLQERFETMRWVPELLIDHAQTTLYFLVPFGIAYMNQTDDPWFSANTPSGTLMPFDGLHIDKDLLQSQDFRPGRLPQPI</sequence>
<accession>A0A9W9D9W4</accession>
<comment type="caution">
    <text evidence="1">The sequence shown here is derived from an EMBL/GenBank/DDBJ whole genome shotgun (WGS) entry which is preliminary data.</text>
</comment>
<reference evidence="1" key="1">
    <citation type="submission" date="2022-10" db="EMBL/GenBank/DDBJ databases">
        <title>Tapping the CABI collections for fungal endophytes: first genome assemblies for Collariella, Neodidymelliopsis, Ascochyta clinopodiicola, Didymella pomorum, Didymosphaeria variabile, Neocosmospora piperis and Neocucurbitaria cava.</title>
        <authorList>
            <person name="Hill R."/>
        </authorList>
    </citation>
    <scope>NUCLEOTIDE SEQUENCE</scope>
    <source>
        <strain evidence="1">IMI 355091</strain>
    </source>
</reference>
<evidence type="ECO:0000313" key="1">
    <source>
        <dbReference type="EMBL" id="KAJ4410406.1"/>
    </source>
</evidence>
<dbReference type="EMBL" id="JAPEVA010000008">
    <property type="protein sequence ID" value="KAJ4410406.1"/>
    <property type="molecule type" value="Genomic_DNA"/>
</dbReference>
<organism evidence="1 2">
    <name type="scientific">Didymella pomorum</name>
    <dbReference type="NCBI Taxonomy" id="749634"/>
    <lineage>
        <taxon>Eukaryota</taxon>
        <taxon>Fungi</taxon>
        <taxon>Dikarya</taxon>
        <taxon>Ascomycota</taxon>
        <taxon>Pezizomycotina</taxon>
        <taxon>Dothideomycetes</taxon>
        <taxon>Pleosporomycetidae</taxon>
        <taxon>Pleosporales</taxon>
        <taxon>Pleosporineae</taxon>
        <taxon>Didymellaceae</taxon>
        <taxon>Didymella</taxon>
    </lineage>
</organism>
<name>A0A9W9D9W4_9PLEO</name>
<dbReference type="Proteomes" id="UP001140510">
    <property type="component" value="Unassembled WGS sequence"/>
</dbReference>
<dbReference type="AlphaFoldDB" id="A0A9W9D9W4"/>